<dbReference type="PANTHER" id="PTHR46060:SF1">
    <property type="entry name" value="MARINER MOS1 TRANSPOSASE-LIKE PROTEIN"/>
    <property type="match status" value="1"/>
</dbReference>
<comment type="caution">
    <text evidence="1">The sequence shown here is derived from an EMBL/GenBank/DDBJ whole genome shotgun (WGS) entry which is preliminary data.</text>
</comment>
<dbReference type="InterPro" id="IPR001888">
    <property type="entry name" value="Transposase_1"/>
</dbReference>
<sequence>MGSALQFLTLYNEDGEDFLSRIVTGDETWVSYDTSENKRESMEWRHISSPTKIKPKQTLTPRKVMYTIFWDRKGILLIDFLPRGQSINAHVYCETIKKLHRAIQNKRLGLMSKDVFSLHDNARPHTPNVTKQLLQKFDWNVFDHPYTSQYIPHIRIRRPRTSLLATFISSYT</sequence>
<name>A0A8T0FFH6_ARGBR</name>
<dbReference type="PANTHER" id="PTHR46060">
    <property type="entry name" value="MARINER MOS1 TRANSPOSASE-LIKE PROTEIN"/>
    <property type="match status" value="1"/>
</dbReference>
<dbReference type="Gene3D" id="3.30.420.10">
    <property type="entry name" value="Ribonuclease H-like superfamily/Ribonuclease H"/>
    <property type="match status" value="1"/>
</dbReference>
<organism evidence="1 2">
    <name type="scientific">Argiope bruennichi</name>
    <name type="common">Wasp spider</name>
    <name type="synonym">Aranea bruennichi</name>
    <dbReference type="NCBI Taxonomy" id="94029"/>
    <lineage>
        <taxon>Eukaryota</taxon>
        <taxon>Metazoa</taxon>
        <taxon>Ecdysozoa</taxon>
        <taxon>Arthropoda</taxon>
        <taxon>Chelicerata</taxon>
        <taxon>Arachnida</taxon>
        <taxon>Araneae</taxon>
        <taxon>Araneomorphae</taxon>
        <taxon>Entelegynae</taxon>
        <taxon>Araneoidea</taxon>
        <taxon>Araneidae</taxon>
        <taxon>Argiope</taxon>
    </lineage>
</organism>
<reference evidence="1" key="1">
    <citation type="journal article" date="2020" name="bioRxiv">
        <title>Chromosome-level reference genome of the European wasp spider Argiope bruennichi: a resource for studies on range expansion and evolutionary adaptation.</title>
        <authorList>
            <person name="Sheffer M.M."/>
            <person name="Hoppe A."/>
            <person name="Krehenwinkel H."/>
            <person name="Uhl G."/>
            <person name="Kuss A.W."/>
            <person name="Jensen L."/>
            <person name="Jensen C."/>
            <person name="Gillespie R.G."/>
            <person name="Hoff K.J."/>
            <person name="Prost S."/>
        </authorList>
    </citation>
    <scope>NUCLEOTIDE SEQUENCE</scope>
</reference>
<dbReference type="Pfam" id="PF01359">
    <property type="entry name" value="Transposase_1"/>
    <property type="match status" value="1"/>
</dbReference>
<dbReference type="Proteomes" id="UP000807504">
    <property type="component" value="Unassembled WGS sequence"/>
</dbReference>
<dbReference type="InterPro" id="IPR052709">
    <property type="entry name" value="Transposase-MT_Hybrid"/>
</dbReference>
<keyword evidence="2" id="KW-1185">Reference proteome</keyword>
<evidence type="ECO:0000313" key="2">
    <source>
        <dbReference type="Proteomes" id="UP000807504"/>
    </source>
</evidence>
<dbReference type="AlphaFoldDB" id="A0A8T0FFH6"/>
<dbReference type="InterPro" id="IPR036397">
    <property type="entry name" value="RNaseH_sf"/>
</dbReference>
<evidence type="ECO:0000313" key="1">
    <source>
        <dbReference type="EMBL" id="KAF8788189.1"/>
    </source>
</evidence>
<dbReference type="EMBL" id="JABXBU010000015">
    <property type="protein sequence ID" value="KAF8788189.1"/>
    <property type="molecule type" value="Genomic_DNA"/>
</dbReference>
<gene>
    <name evidence="1" type="ORF">HNY73_009720</name>
</gene>
<accession>A0A8T0FFH6</accession>
<reference evidence="1" key="2">
    <citation type="submission" date="2020-06" db="EMBL/GenBank/DDBJ databases">
        <authorList>
            <person name="Sheffer M."/>
        </authorList>
    </citation>
    <scope>NUCLEOTIDE SEQUENCE</scope>
</reference>
<protein>
    <submittedName>
        <fullName evidence="1">Histone-lysine N-methyltransferase SETMAR like protein</fullName>
    </submittedName>
</protein>
<dbReference type="GO" id="GO:0003676">
    <property type="term" value="F:nucleic acid binding"/>
    <property type="evidence" value="ECO:0007669"/>
    <property type="project" value="InterPro"/>
</dbReference>
<proteinExistence type="predicted"/>